<dbReference type="Proteomes" id="UP001195483">
    <property type="component" value="Unassembled WGS sequence"/>
</dbReference>
<keyword evidence="2" id="KW-1185">Reference proteome</keyword>
<reference evidence="1" key="2">
    <citation type="journal article" date="2021" name="Genome Biol. Evol.">
        <title>Developing a high-quality reference genome for a parasitic bivalve with doubly uniparental inheritance (Bivalvia: Unionida).</title>
        <authorList>
            <person name="Smith C.H."/>
        </authorList>
    </citation>
    <scope>NUCLEOTIDE SEQUENCE</scope>
    <source>
        <strain evidence="1">CHS0354</strain>
        <tissue evidence="1">Mantle</tissue>
    </source>
</reference>
<dbReference type="AlphaFoldDB" id="A0AAE0SVM1"/>
<accession>A0AAE0SVM1</accession>
<dbReference type="EMBL" id="JAEAOA010000409">
    <property type="protein sequence ID" value="KAK3598525.1"/>
    <property type="molecule type" value="Genomic_DNA"/>
</dbReference>
<protein>
    <submittedName>
        <fullName evidence="1">Uncharacterized protein</fullName>
    </submittedName>
</protein>
<reference evidence="1" key="1">
    <citation type="journal article" date="2021" name="Genome Biol. Evol.">
        <title>A High-Quality Reference Genome for a Parasitic Bivalve with Doubly Uniparental Inheritance (Bivalvia: Unionida).</title>
        <authorList>
            <person name="Smith C.H."/>
        </authorList>
    </citation>
    <scope>NUCLEOTIDE SEQUENCE</scope>
    <source>
        <strain evidence="1">CHS0354</strain>
    </source>
</reference>
<organism evidence="1 2">
    <name type="scientific">Potamilus streckersoni</name>
    <dbReference type="NCBI Taxonomy" id="2493646"/>
    <lineage>
        <taxon>Eukaryota</taxon>
        <taxon>Metazoa</taxon>
        <taxon>Spiralia</taxon>
        <taxon>Lophotrochozoa</taxon>
        <taxon>Mollusca</taxon>
        <taxon>Bivalvia</taxon>
        <taxon>Autobranchia</taxon>
        <taxon>Heteroconchia</taxon>
        <taxon>Palaeoheterodonta</taxon>
        <taxon>Unionida</taxon>
        <taxon>Unionoidea</taxon>
        <taxon>Unionidae</taxon>
        <taxon>Ambleminae</taxon>
        <taxon>Lampsilini</taxon>
        <taxon>Potamilus</taxon>
    </lineage>
</organism>
<evidence type="ECO:0000313" key="1">
    <source>
        <dbReference type="EMBL" id="KAK3598525.1"/>
    </source>
</evidence>
<name>A0AAE0SVM1_9BIVA</name>
<reference evidence="1" key="3">
    <citation type="submission" date="2023-05" db="EMBL/GenBank/DDBJ databases">
        <authorList>
            <person name="Smith C.H."/>
        </authorList>
    </citation>
    <scope>NUCLEOTIDE SEQUENCE</scope>
    <source>
        <strain evidence="1">CHS0354</strain>
        <tissue evidence="1">Mantle</tissue>
    </source>
</reference>
<sequence>MNMISTERIILAGRVENHTNRVKYEMLSLPDSGTLEYVLNKCPYYDHETAEIHAQQKNIGDQKTYQ</sequence>
<evidence type="ECO:0000313" key="2">
    <source>
        <dbReference type="Proteomes" id="UP001195483"/>
    </source>
</evidence>
<feature type="non-terminal residue" evidence="1">
    <location>
        <position position="66"/>
    </location>
</feature>
<proteinExistence type="predicted"/>
<comment type="caution">
    <text evidence="1">The sequence shown here is derived from an EMBL/GenBank/DDBJ whole genome shotgun (WGS) entry which is preliminary data.</text>
</comment>
<gene>
    <name evidence="1" type="ORF">CHS0354_005806</name>
</gene>